<dbReference type="Pfam" id="PF19807">
    <property type="entry name" value="DUF6290"/>
    <property type="match status" value="1"/>
</dbReference>
<organism evidence="1 2">
    <name type="scientific">Candidatus Enterococcus moelleringii</name>
    <dbReference type="NCBI Taxonomy" id="2815325"/>
    <lineage>
        <taxon>Bacteria</taxon>
        <taxon>Bacillati</taxon>
        <taxon>Bacillota</taxon>
        <taxon>Bacilli</taxon>
        <taxon>Lactobacillales</taxon>
        <taxon>Enterococcaceae</taxon>
        <taxon>Enterococcus</taxon>
    </lineage>
</organism>
<name>A0ABS3L7M8_9ENTE</name>
<gene>
    <name evidence="1" type="ORF">JZO70_05660</name>
</gene>
<sequence>MPKLIIEVTEEEKAFLEEVAKIKGEDLGDLLKDQLFESFEDIYDLHAAELGSEEYRKNPEMAIPFEEYMKKMNIDPEKE</sequence>
<protein>
    <submittedName>
        <fullName evidence="1">Uncharacterized protein</fullName>
    </submittedName>
</protein>
<dbReference type="InterPro" id="IPR046257">
    <property type="entry name" value="DUF6290"/>
</dbReference>
<evidence type="ECO:0000313" key="2">
    <source>
        <dbReference type="Proteomes" id="UP000664601"/>
    </source>
</evidence>
<keyword evidence="2" id="KW-1185">Reference proteome</keyword>
<comment type="caution">
    <text evidence="1">The sequence shown here is derived from an EMBL/GenBank/DDBJ whole genome shotgun (WGS) entry which is preliminary data.</text>
</comment>
<dbReference type="RefSeq" id="WP_207672579.1">
    <property type="nucleotide sequence ID" value="NZ_JAFREM010000010.1"/>
</dbReference>
<evidence type="ECO:0000313" key="1">
    <source>
        <dbReference type="EMBL" id="MBO1305635.1"/>
    </source>
</evidence>
<proteinExistence type="predicted"/>
<dbReference type="EMBL" id="JAFREM010000010">
    <property type="protein sequence ID" value="MBO1305635.1"/>
    <property type="molecule type" value="Genomic_DNA"/>
</dbReference>
<dbReference type="Proteomes" id="UP000664601">
    <property type="component" value="Unassembled WGS sequence"/>
</dbReference>
<accession>A0ABS3L7M8</accession>
<reference evidence="1 2" key="1">
    <citation type="submission" date="2021-03" db="EMBL/GenBank/DDBJ databases">
        <title>Enterococcal diversity collection.</title>
        <authorList>
            <person name="Gilmore M.S."/>
            <person name="Schwartzman J."/>
            <person name="Van Tyne D."/>
            <person name="Martin M."/>
            <person name="Earl A.M."/>
            <person name="Manson A.L."/>
            <person name="Straub T."/>
            <person name="Salamzade R."/>
            <person name="Saavedra J."/>
            <person name="Lebreton F."/>
            <person name="Prichula J."/>
            <person name="Schaufler K."/>
            <person name="Gaca A."/>
            <person name="Sgardioli B."/>
            <person name="Wagenaar J."/>
            <person name="Strong T."/>
        </authorList>
    </citation>
    <scope>NUCLEOTIDE SEQUENCE [LARGE SCALE GENOMIC DNA]</scope>
    <source>
        <strain evidence="1 2">669A</strain>
    </source>
</reference>
<dbReference type="NCBIfam" id="NF046040">
    <property type="entry name" value="RelB_antitoxin"/>
    <property type="match status" value="1"/>
</dbReference>